<reference evidence="4" key="1">
    <citation type="submission" date="2018-11" db="EMBL/GenBank/DDBJ databases">
        <title>Proposal to divide the Flavobacteriaceae and reorganize its genera based on Amino Acid Identity values calculated from whole genome sequences.</title>
        <authorList>
            <person name="Nicholson A.C."/>
            <person name="Gulvik C.A."/>
            <person name="Whitney A.M."/>
            <person name="Humrighouse B.W."/>
            <person name="Bell M."/>
            <person name="Holmes B."/>
            <person name="Steigerwalt A.B."/>
            <person name="Villarma A."/>
            <person name="Sheth M."/>
            <person name="Batra D."/>
            <person name="Pryor J."/>
            <person name="Bernardet J.-F."/>
            <person name="Hugo C."/>
            <person name="Kampfer P."/>
            <person name="Newman J.D."/>
            <person name="McQuiston J.R."/>
        </authorList>
    </citation>
    <scope>NUCLEOTIDE SEQUENCE [LARGE SCALE GENOMIC DNA]</scope>
    <source>
        <strain evidence="4">F5649</strain>
    </source>
</reference>
<keyword evidence="4" id="KW-1185">Reference proteome</keyword>
<dbReference type="Gene3D" id="3.40.50.12170">
    <property type="entry name" value="Uncharacterised protein PF07075, DUF1343"/>
    <property type="match status" value="1"/>
</dbReference>
<dbReference type="AlphaFoldDB" id="A0A3G8Y6D6"/>
<dbReference type="OrthoDB" id="9801061at2"/>
<dbReference type="Gene3D" id="3.90.1150.140">
    <property type="match status" value="1"/>
</dbReference>
<dbReference type="PIRSF" id="PIRSF016719">
    <property type="entry name" value="UCP016719"/>
    <property type="match status" value="1"/>
</dbReference>
<dbReference type="GO" id="GO:0033922">
    <property type="term" value="F:peptidoglycan beta-N-acetylmuramidase activity"/>
    <property type="evidence" value="ECO:0007669"/>
    <property type="project" value="InterPro"/>
</dbReference>
<dbReference type="Pfam" id="PF07075">
    <property type="entry name" value="NamZ_N"/>
    <property type="match status" value="1"/>
</dbReference>
<organism evidence="3 4">
    <name type="scientific">Epilithonimonas vandammei</name>
    <dbReference type="NCBI Taxonomy" id="2487072"/>
    <lineage>
        <taxon>Bacteria</taxon>
        <taxon>Pseudomonadati</taxon>
        <taxon>Bacteroidota</taxon>
        <taxon>Flavobacteriia</taxon>
        <taxon>Flavobacteriales</taxon>
        <taxon>Weeksellaceae</taxon>
        <taxon>Chryseobacterium group</taxon>
        <taxon>Epilithonimonas</taxon>
    </lineage>
</organism>
<dbReference type="EMBL" id="CP034161">
    <property type="protein sequence ID" value="AZI39657.1"/>
    <property type="molecule type" value="Genomic_DNA"/>
</dbReference>
<dbReference type="Pfam" id="PF20732">
    <property type="entry name" value="NamZ_C"/>
    <property type="match status" value="1"/>
</dbReference>
<dbReference type="InterPro" id="IPR048503">
    <property type="entry name" value="NamZ_C"/>
</dbReference>
<evidence type="ECO:0000313" key="4">
    <source>
        <dbReference type="Proteomes" id="UP000281810"/>
    </source>
</evidence>
<accession>A0A3G8Y6D6</accession>
<name>A0A3G8Y6D6_9FLAO</name>
<sequence>MILSIKNKTLVFILLIYFGSIPFIKSQNQSEDCFKTAADRPQLYLPLLKNKNVIVAANQTSLLNNKKHLVDFLVENNVKIKSIFAPEHGFRGTADAGEHVKNGTDSKTGLPIVSLYGDNKKPKPEYLKGADIILFDIQDVGVRFYTYISTLSYIMEAAAENNVQVIVLDRPNPHDGYTDGPMMRNEWKSFVGLHNVPVVYGLTIGEYGKMVNGENWLKNGATAKYTLIPMLNYHKQKRYGVSDKPSPNLPNDKSINLYPSLCFFEGTQVSVGRGTYLPFQIYGSPWTKDFQYQFTPKPTEGAKDPFLNGKLCFGENLSQYPEDLSKLNLEWILKSYKAYKNPAQDFFLKNLFFDKLAGSDELRKQIIAGKSEIEIRGSWKKELDQFEKIRQKYIVYPN</sequence>
<dbReference type="RefSeq" id="WP_124801874.1">
    <property type="nucleotide sequence ID" value="NZ_CP034161.1"/>
</dbReference>
<gene>
    <name evidence="3" type="ORF">EIB74_06625</name>
</gene>
<evidence type="ECO:0000313" key="3">
    <source>
        <dbReference type="EMBL" id="AZI39657.1"/>
    </source>
</evidence>
<dbReference type="Proteomes" id="UP000281810">
    <property type="component" value="Chromosome"/>
</dbReference>
<evidence type="ECO:0000259" key="1">
    <source>
        <dbReference type="Pfam" id="PF07075"/>
    </source>
</evidence>
<dbReference type="PANTHER" id="PTHR42915:SF1">
    <property type="entry name" value="PEPTIDOGLYCAN BETA-N-ACETYLMURAMIDASE NAMZ"/>
    <property type="match status" value="1"/>
</dbReference>
<feature type="domain" description="Peptidoglycan beta-N-acetylmuramidase NamZ C-terminal" evidence="2">
    <location>
        <begin position="257"/>
        <end position="396"/>
    </location>
</feature>
<dbReference type="InterPro" id="IPR008302">
    <property type="entry name" value="NamZ"/>
</dbReference>
<protein>
    <submittedName>
        <fullName evidence="3">DUF1343 domain-containing protein</fullName>
    </submittedName>
</protein>
<dbReference type="InterPro" id="IPR048502">
    <property type="entry name" value="NamZ_N"/>
</dbReference>
<feature type="domain" description="Peptidoglycan beta-N-acetylmuramidase NamZ N-terminal" evidence="1">
    <location>
        <begin position="53"/>
        <end position="252"/>
    </location>
</feature>
<evidence type="ECO:0000259" key="2">
    <source>
        <dbReference type="Pfam" id="PF20732"/>
    </source>
</evidence>
<dbReference type="PANTHER" id="PTHR42915">
    <property type="entry name" value="HYPOTHETICAL 460 KDA PROTEIN IN FEUA-SIGW INTERGENIC REGION [PRECURSOR]"/>
    <property type="match status" value="1"/>
</dbReference>
<proteinExistence type="predicted"/>